<evidence type="ECO:0000256" key="4">
    <source>
        <dbReference type="ARBA" id="ARBA00023015"/>
    </source>
</evidence>
<dbReference type="Pfam" id="PF00505">
    <property type="entry name" value="HMG_box"/>
    <property type="match status" value="1"/>
</dbReference>
<dbReference type="InterPro" id="IPR009071">
    <property type="entry name" value="HMG_box_dom"/>
</dbReference>
<name>V4ARB8_LOTGI</name>
<dbReference type="SMART" id="SM00398">
    <property type="entry name" value="HMG"/>
    <property type="match status" value="1"/>
</dbReference>
<dbReference type="GeneID" id="20234799"/>
<dbReference type="InterPro" id="IPR036910">
    <property type="entry name" value="HMG_box_dom_sf"/>
</dbReference>
<dbReference type="EMBL" id="KB201513">
    <property type="protein sequence ID" value="ESO96256.1"/>
    <property type="molecule type" value="Genomic_DNA"/>
</dbReference>
<evidence type="ECO:0000259" key="10">
    <source>
        <dbReference type="PROSITE" id="PS51038"/>
    </source>
</evidence>
<sequence length="339" mass="38210">LFYKHEVFLSSIEDTNPVQSIIGKCSVLHIKEYCSSRITEISENDVYITESKYLEAERTIKKLGKGLKRYSLSPKVTDDEIYFFRKQILPQKEPSPLLIKASEDLLGDADDSQDGKSDLALSLDENSQTPSEKPKKRQSVKRQPSGYIVYAGEMRKQITHENPEATFGEISRLVGTRWRALPREDKEKYEERAKVLAAQQAVKQQEADKAFNDTLNRSQSPWSESGHISPGSIAAAPPRPPSPMFVSVPPRTQRLLHSEAYLKYIEGLNAESRTIGDWDKQLTCKPDNTPVPNEARLPTQWLSQGAGYHGSVTNALWALRNHMLKDTLAVARALPYEAL</sequence>
<evidence type="ECO:0000313" key="11">
    <source>
        <dbReference type="EMBL" id="ESO96256.1"/>
    </source>
</evidence>
<feature type="domain" description="HMG box" evidence="9">
    <location>
        <begin position="140"/>
        <end position="208"/>
    </location>
</feature>
<dbReference type="Pfam" id="PF01426">
    <property type="entry name" value="BAH"/>
    <property type="match status" value="1"/>
</dbReference>
<evidence type="ECO:0000256" key="3">
    <source>
        <dbReference type="ARBA" id="ARBA00022853"/>
    </source>
</evidence>
<feature type="non-terminal residue" evidence="11">
    <location>
        <position position="1"/>
    </location>
</feature>
<dbReference type="Gene3D" id="2.30.30.490">
    <property type="match status" value="1"/>
</dbReference>
<dbReference type="OrthoDB" id="6287154at2759"/>
<evidence type="ECO:0000256" key="1">
    <source>
        <dbReference type="ARBA" id="ARBA00004123"/>
    </source>
</evidence>
<dbReference type="GO" id="GO:0006338">
    <property type="term" value="P:chromatin remodeling"/>
    <property type="evidence" value="ECO:0007669"/>
    <property type="project" value="InterPro"/>
</dbReference>
<evidence type="ECO:0000256" key="8">
    <source>
        <dbReference type="SAM" id="MobiDB-lite"/>
    </source>
</evidence>
<dbReference type="STRING" id="225164.V4ARB8"/>
<keyword evidence="3" id="KW-0156">Chromatin regulator</keyword>
<dbReference type="RefSeq" id="XP_009053065.1">
    <property type="nucleotide sequence ID" value="XM_009054817.1"/>
</dbReference>
<dbReference type="InterPro" id="IPR043151">
    <property type="entry name" value="BAH_sf"/>
</dbReference>
<dbReference type="PANTHER" id="PTHR16062:SF19">
    <property type="entry name" value="PROTEIN POLYBROMO-1"/>
    <property type="match status" value="1"/>
</dbReference>
<keyword evidence="7" id="KW-0238">DNA-binding</keyword>
<keyword evidence="2" id="KW-0677">Repeat</keyword>
<dbReference type="GO" id="GO:0016514">
    <property type="term" value="C:SWI/SNF complex"/>
    <property type="evidence" value="ECO:0007669"/>
    <property type="project" value="TreeGrafter"/>
</dbReference>
<dbReference type="PROSITE" id="PS50118">
    <property type="entry name" value="HMG_BOX_2"/>
    <property type="match status" value="1"/>
</dbReference>
<dbReference type="PANTHER" id="PTHR16062">
    <property type="entry name" value="SWI/SNF-RELATED"/>
    <property type="match status" value="1"/>
</dbReference>
<evidence type="ECO:0000313" key="12">
    <source>
        <dbReference type="Proteomes" id="UP000030746"/>
    </source>
</evidence>
<dbReference type="InterPro" id="IPR037382">
    <property type="entry name" value="Rsc/polybromo"/>
</dbReference>
<keyword evidence="6 7" id="KW-0539">Nucleus</keyword>
<protein>
    <recommendedName>
        <fullName evidence="13">HMG box domain-containing protein</fullName>
    </recommendedName>
</protein>
<dbReference type="GO" id="GO:0016586">
    <property type="term" value="C:RSC-type complex"/>
    <property type="evidence" value="ECO:0007669"/>
    <property type="project" value="InterPro"/>
</dbReference>
<keyword evidence="5" id="KW-0804">Transcription</keyword>
<dbReference type="CTD" id="20234799"/>
<gene>
    <name evidence="11" type="ORF">LOTGIDRAFT_144192</name>
</gene>
<feature type="region of interest" description="Disordered" evidence="8">
    <location>
        <begin position="108"/>
        <end position="146"/>
    </location>
</feature>
<proteinExistence type="predicted"/>
<comment type="subcellular location">
    <subcellularLocation>
        <location evidence="1">Nucleus</location>
    </subcellularLocation>
</comment>
<dbReference type="GO" id="GO:0003682">
    <property type="term" value="F:chromatin binding"/>
    <property type="evidence" value="ECO:0007669"/>
    <property type="project" value="InterPro"/>
</dbReference>
<dbReference type="InterPro" id="IPR001025">
    <property type="entry name" value="BAH_dom"/>
</dbReference>
<evidence type="ECO:0008006" key="13">
    <source>
        <dbReference type="Google" id="ProtNLM"/>
    </source>
</evidence>
<evidence type="ECO:0000259" key="9">
    <source>
        <dbReference type="PROSITE" id="PS50118"/>
    </source>
</evidence>
<dbReference type="AlphaFoldDB" id="V4ARB8"/>
<dbReference type="Gene3D" id="1.10.30.10">
    <property type="entry name" value="High mobility group box domain"/>
    <property type="match status" value="1"/>
</dbReference>
<dbReference type="SUPFAM" id="SSF47095">
    <property type="entry name" value="HMG-box"/>
    <property type="match status" value="1"/>
</dbReference>
<evidence type="ECO:0000256" key="2">
    <source>
        <dbReference type="ARBA" id="ARBA00022737"/>
    </source>
</evidence>
<dbReference type="CDD" id="cd21984">
    <property type="entry name" value="HMG-box_PB1"/>
    <property type="match status" value="1"/>
</dbReference>
<organism evidence="11 12">
    <name type="scientific">Lottia gigantea</name>
    <name type="common">Giant owl limpet</name>
    <dbReference type="NCBI Taxonomy" id="225164"/>
    <lineage>
        <taxon>Eukaryota</taxon>
        <taxon>Metazoa</taxon>
        <taxon>Spiralia</taxon>
        <taxon>Lophotrochozoa</taxon>
        <taxon>Mollusca</taxon>
        <taxon>Gastropoda</taxon>
        <taxon>Patellogastropoda</taxon>
        <taxon>Lottioidea</taxon>
        <taxon>Lottiidae</taxon>
        <taxon>Lottia</taxon>
    </lineage>
</organism>
<evidence type="ECO:0000256" key="7">
    <source>
        <dbReference type="PROSITE-ProRule" id="PRU00267"/>
    </source>
</evidence>
<dbReference type="KEGG" id="lgi:LOTGIDRAFT_144192"/>
<keyword evidence="4" id="KW-0805">Transcription regulation</keyword>
<accession>V4ARB8</accession>
<dbReference type="PROSITE" id="PS51038">
    <property type="entry name" value="BAH"/>
    <property type="match status" value="1"/>
</dbReference>
<feature type="region of interest" description="Disordered" evidence="8">
    <location>
        <begin position="216"/>
        <end position="239"/>
    </location>
</feature>
<dbReference type="GO" id="GO:0006368">
    <property type="term" value="P:transcription elongation by RNA polymerase II"/>
    <property type="evidence" value="ECO:0007669"/>
    <property type="project" value="TreeGrafter"/>
</dbReference>
<evidence type="ECO:0000256" key="5">
    <source>
        <dbReference type="ARBA" id="ARBA00023163"/>
    </source>
</evidence>
<dbReference type="GO" id="GO:0003677">
    <property type="term" value="F:DNA binding"/>
    <property type="evidence" value="ECO:0007669"/>
    <property type="project" value="UniProtKB-UniRule"/>
</dbReference>
<evidence type="ECO:0000256" key="6">
    <source>
        <dbReference type="ARBA" id="ARBA00023242"/>
    </source>
</evidence>
<feature type="DNA-binding region" description="HMG box" evidence="7">
    <location>
        <begin position="140"/>
        <end position="208"/>
    </location>
</feature>
<keyword evidence="12" id="KW-1185">Reference proteome</keyword>
<dbReference type="Proteomes" id="UP000030746">
    <property type="component" value="Unassembled WGS sequence"/>
</dbReference>
<reference evidence="11 12" key="1">
    <citation type="journal article" date="2013" name="Nature">
        <title>Insights into bilaterian evolution from three spiralian genomes.</title>
        <authorList>
            <person name="Simakov O."/>
            <person name="Marletaz F."/>
            <person name="Cho S.J."/>
            <person name="Edsinger-Gonzales E."/>
            <person name="Havlak P."/>
            <person name="Hellsten U."/>
            <person name="Kuo D.H."/>
            <person name="Larsson T."/>
            <person name="Lv J."/>
            <person name="Arendt D."/>
            <person name="Savage R."/>
            <person name="Osoegawa K."/>
            <person name="de Jong P."/>
            <person name="Grimwood J."/>
            <person name="Chapman J.A."/>
            <person name="Shapiro H."/>
            <person name="Aerts A."/>
            <person name="Otillar R.P."/>
            <person name="Terry A.Y."/>
            <person name="Boore J.L."/>
            <person name="Grigoriev I.V."/>
            <person name="Lindberg D.R."/>
            <person name="Seaver E.C."/>
            <person name="Weisblat D.A."/>
            <person name="Putnam N.H."/>
            <person name="Rokhsar D.S."/>
        </authorList>
    </citation>
    <scope>NUCLEOTIDE SEQUENCE [LARGE SCALE GENOMIC DNA]</scope>
</reference>
<dbReference type="HOGENOM" id="CLU_820313_0_0_1"/>
<feature type="domain" description="BAH" evidence="10">
    <location>
        <begin position="1"/>
        <end position="64"/>
    </location>
</feature>